<feature type="domain" description="Insulin-like" evidence="8">
    <location>
        <begin position="25"/>
        <end position="97"/>
    </location>
</feature>
<accession>A0A5E4QS84</accession>
<gene>
    <name evidence="9" type="ORF">LSINAPIS_LOCUS11382</name>
</gene>
<feature type="chain" id="PRO_5022749587" description="Insulin-like domain-containing protein" evidence="7">
    <location>
        <begin position="24"/>
        <end position="223"/>
    </location>
</feature>
<dbReference type="GO" id="GO:0005179">
    <property type="term" value="F:hormone activity"/>
    <property type="evidence" value="ECO:0007669"/>
    <property type="project" value="InterPro"/>
</dbReference>
<dbReference type="EMBL" id="FZQP02005000">
    <property type="protein sequence ID" value="VVD00820.1"/>
    <property type="molecule type" value="Genomic_DNA"/>
</dbReference>
<evidence type="ECO:0000256" key="2">
    <source>
        <dbReference type="ARBA" id="ARBA00011207"/>
    </source>
</evidence>
<evidence type="ECO:0000259" key="8">
    <source>
        <dbReference type="SMART" id="SM00078"/>
    </source>
</evidence>
<dbReference type="InterPro" id="IPR016179">
    <property type="entry name" value="Insulin-like"/>
</dbReference>
<dbReference type="Gene3D" id="1.10.100.10">
    <property type="entry name" value="Insulin-like"/>
    <property type="match status" value="2"/>
</dbReference>
<dbReference type="GO" id="GO:0005576">
    <property type="term" value="C:extracellular region"/>
    <property type="evidence" value="ECO:0007669"/>
    <property type="project" value="UniProtKB-SubCell"/>
</dbReference>
<dbReference type="PANTHER" id="PTHR13647:SF4">
    <property type="entry name" value="INSULIN-LIKE PEPTIDE 1-RELATED"/>
    <property type="match status" value="1"/>
</dbReference>
<dbReference type="PROSITE" id="PS00262">
    <property type="entry name" value="INSULIN"/>
    <property type="match status" value="1"/>
</dbReference>
<evidence type="ECO:0000256" key="6">
    <source>
        <dbReference type="RuleBase" id="RU000406"/>
    </source>
</evidence>
<evidence type="ECO:0000256" key="4">
    <source>
        <dbReference type="ARBA" id="ARBA00022729"/>
    </source>
</evidence>
<dbReference type="PRINTS" id="PR00276">
    <property type="entry name" value="INSULINFAMLY"/>
</dbReference>
<keyword evidence="5" id="KW-1015">Disulfide bond</keyword>
<dbReference type="SMART" id="SM00078">
    <property type="entry name" value="IlGF"/>
    <property type="match status" value="2"/>
</dbReference>
<dbReference type="PANTHER" id="PTHR13647">
    <property type="entry name" value="INSULIN-LIKE PEPTIDE 2-RELATED"/>
    <property type="match status" value="1"/>
</dbReference>
<keyword evidence="3" id="KW-0165">Cleavage on pair of basic residues</keyword>
<organism evidence="9 10">
    <name type="scientific">Leptidea sinapis</name>
    <dbReference type="NCBI Taxonomy" id="189913"/>
    <lineage>
        <taxon>Eukaryota</taxon>
        <taxon>Metazoa</taxon>
        <taxon>Ecdysozoa</taxon>
        <taxon>Arthropoda</taxon>
        <taxon>Hexapoda</taxon>
        <taxon>Insecta</taxon>
        <taxon>Pterygota</taxon>
        <taxon>Neoptera</taxon>
        <taxon>Endopterygota</taxon>
        <taxon>Lepidoptera</taxon>
        <taxon>Glossata</taxon>
        <taxon>Ditrysia</taxon>
        <taxon>Papilionoidea</taxon>
        <taxon>Pieridae</taxon>
        <taxon>Dismorphiinae</taxon>
        <taxon>Leptidea</taxon>
    </lineage>
</organism>
<sequence length="223" mass="25167">MRSFCLILLISLGSISLVTNTSGQQYYCGRRLASALAMLCYDGSIEKRAGLAMDNMNYHQLPWLDRSNARSMNKSKRQIVSECCEKPCTVDELNNSIKRGKLFFKAHSSHSLFRDNIEDSIFLSANMRSFCLVLLISLGSILLVTNTSGQQYYCGRRLASALAMLCYDGSIEKRAGVAMDNMIYHELPWMDKSNARSMNKSKRQIVSECCEKPCTVEELVTYC</sequence>
<dbReference type="InterPro" id="IPR022353">
    <property type="entry name" value="Insulin_CS"/>
</dbReference>
<dbReference type="AlphaFoldDB" id="A0A5E4QS84"/>
<evidence type="ECO:0000256" key="5">
    <source>
        <dbReference type="ARBA" id="ARBA00023157"/>
    </source>
</evidence>
<protein>
    <recommendedName>
        <fullName evidence="8">Insulin-like domain-containing protein</fullName>
    </recommendedName>
</protein>
<evidence type="ECO:0000256" key="3">
    <source>
        <dbReference type="ARBA" id="ARBA00022685"/>
    </source>
</evidence>
<name>A0A5E4QS84_9NEOP</name>
<dbReference type="SUPFAM" id="SSF56994">
    <property type="entry name" value="Insulin-like"/>
    <property type="match status" value="2"/>
</dbReference>
<evidence type="ECO:0000313" key="9">
    <source>
        <dbReference type="EMBL" id="VVD00820.1"/>
    </source>
</evidence>
<feature type="domain" description="Insulin-like" evidence="8">
    <location>
        <begin position="151"/>
        <end position="223"/>
    </location>
</feature>
<dbReference type="InterPro" id="IPR036438">
    <property type="entry name" value="Insulin-like_sf"/>
</dbReference>
<keyword evidence="6" id="KW-0964">Secreted</keyword>
<comment type="subcellular location">
    <subcellularLocation>
        <location evidence="6">Secreted</location>
    </subcellularLocation>
</comment>
<feature type="signal peptide" evidence="7">
    <location>
        <begin position="1"/>
        <end position="23"/>
    </location>
</feature>
<evidence type="ECO:0000256" key="1">
    <source>
        <dbReference type="ARBA" id="ARBA00009034"/>
    </source>
</evidence>
<keyword evidence="10" id="KW-1185">Reference proteome</keyword>
<dbReference type="CDD" id="cd04366">
    <property type="entry name" value="IlGF_insulin_bombyxin_like"/>
    <property type="match status" value="2"/>
</dbReference>
<dbReference type="Proteomes" id="UP000324832">
    <property type="component" value="Unassembled WGS sequence"/>
</dbReference>
<evidence type="ECO:0000313" key="10">
    <source>
        <dbReference type="Proteomes" id="UP000324832"/>
    </source>
</evidence>
<dbReference type="Pfam" id="PF00049">
    <property type="entry name" value="Insulin"/>
    <property type="match status" value="2"/>
</dbReference>
<reference evidence="9 10" key="1">
    <citation type="submission" date="2017-07" db="EMBL/GenBank/DDBJ databases">
        <authorList>
            <person name="Talla V."/>
            <person name="Backstrom N."/>
        </authorList>
    </citation>
    <scope>NUCLEOTIDE SEQUENCE [LARGE SCALE GENOMIC DNA]</scope>
</reference>
<proteinExistence type="inferred from homology"/>
<comment type="similarity">
    <text evidence="1 6">Belongs to the insulin family.</text>
</comment>
<keyword evidence="4 7" id="KW-0732">Signal</keyword>
<comment type="subunit">
    <text evidence="2">Heterodimer of a B chain and an A chain linked by two disulfide bonds.</text>
</comment>
<evidence type="ECO:0000256" key="7">
    <source>
        <dbReference type="SAM" id="SignalP"/>
    </source>
</evidence>
<dbReference type="InterPro" id="IPR022352">
    <property type="entry name" value="Ins/IGF/rlx"/>
</dbReference>